<dbReference type="PANTHER" id="PTHR33498:SF1">
    <property type="entry name" value="TRANSPOSASE FOR INSERTION SEQUENCE ELEMENT IS1557"/>
    <property type="match status" value="1"/>
</dbReference>
<evidence type="ECO:0000313" key="4">
    <source>
        <dbReference type="Proteomes" id="UP000435802"/>
    </source>
</evidence>
<evidence type="ECO:0000313" key="3">
    <source>
        <dbReference type="EMBL" id="MXN48572.1"/>
    </source>
</evidence>
<proteinExistence type="predicted"/>
<dbReference type="InterPro" id="IPR029261">
    <property type="entry name" value="Transposase_Znf"/>
</dbReference>
<dbReference type="OrthoDB" id="46712at2"/>
<gene>
    <name evidence="3" type="ORF">GR138_25505</name>
</gene>
<evidence type="ECO:0000259" key="2">
    <source>
        <dbReference type="Pfam" id="PF14690"/>
    </source>
</evidence>
<dbReference type="PANTHER" id="PTHR33498">
    <property type="entry name" value="TRANSPOSASE FOR INSERTION SEQUENCE ELEMENT IS1557"/>
    <property type="match status" value="1"/>
</dbReference>
<organism evidence="3 4">
    <name type="scientific">Shinella kummerowiae</name>
    <dbReference type="NCBI Taxonomy" id="417745"/>
    <lineage>
        <taxon>Bacteria</taxon>
        <taxon>Pseudomonadati</taxon>
        <taxon>Pseudomonadota</taxon>
        <taxon>Alphaproteobacteria</taxon>
        <taxon>Hyphomicrobiales</taxon>
        <taxon>Rhizobiaceae</taxon>
        <taxon>Shinella</taxon>
    </lineage>
</organism>
<dbReference type="EMBL" id="WUMK01000011">
    <property type="protein sequence ID" value="MXN48572.1"/>
    <property type="molecule type" value="Genomic_DNA"/>
</dbReference>
<comment type="caution">
    <text evidence="3">The sequence shown here is derived from an EMBL/GenBank/DDBJ whole genome shotgun (WGS) entry which is preliminary data.</text>
</comment>
<sequence>MGHRMPHASLAPFGFAVDEVKIVGECVQVRLRSRNLSAACPACGRASRRIQSRYERRPADLPLSGRRVELTVVTRRFWCDAVLCGRRIFCEQFGDNVLARYGRHTQRLETIVHHLGLARGGRPAGAFANRLMVPVSNDTLLRVVRRRIGDRNEDLNVIGIDDFAFRRGQTYGTIVCDLERRRPVTLLPDRALDMSRTWLAEHPSISIVARDRGGGYGEAIAKVLPDAAQVADRWHLMENSSRAFLDAVGKSMRQIRQAVGSNVVDPKLLTYAEKLQHEGYLRRQETNEAVRELSKKLISIRQIVRQTGHSRKLVSDVLRGQRLDVFRTRPSSLDSWLLWLNSRWEEGARNASALWREMKTKGFAGQSGVVSQRAQRRRLAEKANQSGLARTPSTRVIARLMTTARDDLAKSEAILVAAIEVNVPELVVARTAIGDFQSMIRSKTARKLDEWLEAARNSLVGSFAGGVEKGLDAVRNAIISPWSNGQTEGQITRLKRIKRQMYGRAKLDLLQARLIGAS</sequence>
<feature type="domain" description="Transposase IS204/IS1001/IS1096/IS1165 DDE" evidence="1">
    <location>
        <begin position="158"/>
        <end position="277"/>
    </location>
</feature>
<dbReference type="AlphaFoldDB" id="A0A6N8SNN9"/>
<dbReference type="Proteomes" id="UP000435802">
    <property type="component" value="Unassembled WGS sequence"/>
</dbReference>
<keyword evidence="4" id="KW-1185">Reference proteome</keyword>
<name>A0A6N8SNN9_9HYPH</name>
<dbReference type="Pfam" id="PF14690">
    <property type="entry name" value="Zn_ribbon_ISL3"/>
    <property type="match status" value="1"/>
</dbReference>
<reference evidence="3 4" key="1">
    <citation type="submission" date="2019-12" db="EMBL/GenBank/DDBJ databases">
        <title>Shinella kummerowiae sp. nov., a symbiotic bacterium isolated from root nodules of the herbal legume Kummerowia stipulacea.</title>
        <authorList>
            <person name="Gao J."/>
        </authorList>
    </citation>
    <scope>NUCLEOTIDE SEQUENCE [LARGE SCALE GENOMIC DNA]</scope>
    <source>
        <strain evidence="3 4">CCBAU 25048</strain>
    </source>
</reference>
<feature type="domain" description="Transposase IS204/IS1001/IS1096/IS1165 zinc-finger" evidence="2">
    <location>
        <begin position="38"/>
        <end position="81"/>
    </location>
</feature>
<dbReference type="Pfam" id="PF01610">
    <property type="entry name" value="DDE_Tnp_ISL3"/>
    <property type="match status" value="2"/>
</dbReference>
<feature type="domain" description="Transposase IS204/IS1001/IS1096/IS1165 DDE" evidence="1">
    <location>
        <begin position="376"/>
        <end position="513"/>
    </location>
</feature>
<dbReference type="NCBIfam" id="NF033550">
    <property type="entry name" value="transpos_ISL3"/>
    <property type="match status" value="1"/>
</dbReference>
<accession>A0A6N8SNN9</accession>
<dbReference type="RefSeq" id="WP_160862071.1">
    <property type="nucleotide sequence ID" value="NZ_JAODWE010000003.1"/>
</dbReference>
<protein>
    <submittedName>
        <fullName evidence="3">ISL3 family transposase</fullName>
    </submittedName>
</protein>
<dbReference type="InterPro" id="IPR002560">
    <property type="entry name" value="Transposase_DDE"/>
</dbReference>
<dbReference type="InterPro" id="IPR047951">
    <property type="entry name" value="Transpos_ISL3"/>
</dbReference>
<evidence type="ECO:0000259" key="1">
    <source>
        <dbReference type="Pfam" id="PF01610"/>
    </source>
</evidence>